<gene>
    <name evidence="1" type="ORF">BC739_001209</name>
</gene>
<dbReference type="EMBL" id="JACJID010000001">
    <property type="protein sequence ID" value="MBA8924012.1"/>
    <property type="molecule type" value="Genomic_DNA"/>
</dbReference>
<name>A0ABR6BB02_9PSEU</name>
<organism evidence="1 2">
    <name type="scientific">Kutzneria viridogrisea</name>
    <dbReference type="NCBI Taxonomy" id="47990"/>
    <lineage>
        <taxon>Bacteria</taxon>
        <taxon>Bacillati</taxon>
        <taxon>Actinomycetota</taxon>
        <taxon>Actinomycetes</taxon>
        <taxon>Pseudonocardiales</taxon>
        <taxon>Pseudonocardiaceae</taxon>
        <taxon>Kutzneria</taxon>
    </lineage>
</organism>
<protein>
    <submittedName>
        <fullName evidence="1">Uncharacterized protein</fullName>
    </submittedName>
</protein>
<proteinExistence type="predicted"/>
<evidence type="ECO:0000313" key="2">
    <source>
        <dbReference type="Proteomes" id="UP000517916"/>
    </source>
</evidence>
<keyword evidence="2" id="KW-1185">Reference proteome</keyword>
<dbReference type="Proteomes" id="UP000517916">
    <property type="component" value="Unassembled WGS sequence"/>
</dbReference>
<sequence>MTTTERPLNNCPRGCTDPDGDDCKASGLYPCPQGRYQEHRSGQFNPACGHLRRETCGGCGVCTNCDGCYCGEE</sequence>
<evidence type="ECO:0000313" key="1">
    <source>
        <dbReference type="EMBL" id="MBA8924012.1"/>
    </source>
</evidence>
<accession>A0ABR6BB02</accession>
<reference evidence="1 2" key="1">
    <citation type="submission" date="2020-08" db="EMBL/GenBank/DDBJ databases">
        <title>Genomic Encyclopedia of Archaeal and Bacterial Type Strains, Phase II (KMG-II): from individual species to whole genera.</title>
        <authorList>
            <person name="Goeker M."/>
        </authorList>
    </citation>
    <scope>NUCLEOTIDE SEQUENCE [LARGE SCALE GENOMIC DNA]</scope>
    <source>
        <strain evidence="1 2">DSM 43850</strain>
    </source>
</reference>
<comment type="caution">
    <text evidence="1">The sequence shown here is derived from an EMBL/GenBank/DDBJ whole genome shotgun (WGS) entry which is preliminary data.</text>
</comment>